<evidence type="ECO:0000313" key="3">
    <source>
        <dbReference type="Proteomes" id="UP000218151"/>
    </source>
</evidence>
<reference evidence="3" key="1">
    <citation type="submission" date="2017-09" db="EMBL/GenBank/DDBJ databases">
        <authorList>
            <person name="Feng G."/>
            <person name="Zhu H."/>
        </authorList>
    </citation>
    <scope>NUCLEOTIDE SEQUENCE [LARGE SCALE GENOMIC DNA]</scope>
    <source>
        <strain evidence="3">1PNM-20</strain>
    </source>
</reference>
<keyword evidence="3" id="KW-1185">Reference proteome</keyword>
<protein>
    <recommendedName>
        <fullName evidence="4">PA-phosphatase</fullName>
    </recommendedName>
</protein>
<dbReference type="Proteomes" id="UP000218151">
    <property type="component" value="Unassembled WGS sequence"/>
</dbReference>
<organism evidence="2 3">
    <name type="scientific">Sphingomonas lenta</name>
    <dbReference type="NCBI Taxonomy" id="1141887"/>
    <lineage>
        <taxon>Bacteria</taxon>
        <taxon>Pseudomonadati</taxon>
        <taxon>Pseudomonadota</taxon>
        <taxon>Alphaproteobacteria</taxon>
        <taxon>Sphingomonadales</taxon>
        <taxon>Sphingomonadaceae</taxon>
        <taxon>Sphingomonas</taxon>
    </lineage>
</organism>
<dbReference type="EMBL" id="NSLI01000003">
    <property type="protein sequence ID" value="PAX08163.1"/>
    <property type="molecule type" value="Genomic_DNA"/>
</dbReference>
<dbReference type="PANTHER" id="PTHR34599:SF1">
    <property type="entry name" value="PHOSPHATIDIC ACID PHOSPHATASE TYPE 2_HALOPEROXIDASE DOMAIN-CONTAINING PROTEIN"/>
    <property type="match status" value="1"/>
</dbReference>
<dbReference type="Gene3D" id="1.10.606.20">
    <property type="match status" value="1"/>
</dbReference>
<sequence length="412" mass="44027">MKIRMMAAALALVAGSARAEPVGDWMEAAFTHLREANRASTPGGQPNRSPATMAAPGRVAAAMFEAANAADRRYRPYFGIAPASGPASPEAAVSVAAHGVLVAVFPDKKAPLDEALAFNLSRIADGPAKLEGERIGREAAKAALARVVFDPAGPFPPYVPPTTSGLYDSTTDPGPPPWAFGYKPWLLPSLKTVQPAPPPPLTSDAYTRSYEETKRVGAKDSTARTPAQTATARFWIEAEDPEQTLRAVFGRPGRRLVDNARLNALVRMTQIDAVMVIDTSKLEILRWRPVTAIRLGEKDGNPATQGDPNWEPLLRTPMSPEYPCGHCTGASTFAALMEAELGERTADARFASSAMPGAGIAGMRWADYARQASESRILGGVHFRYSAEAGEKLGRDIARTARANFAPPLGRK</sequence>
<keyword evidence="1" id="KW-0732">Signal</keyword>
<feature type="signal peptide" evidence="1">
    <location>
        <begin position="1"/>
        <end position="19"/>
    </location>
</feature>
<dbReference type="InterPro" id="IPR052559">
    <property type="entry name" value="V-haloperoxidase"/>
</dbReference>
<dbReference type="PANTHER" id="PTHR34599">
    <property type="entry name" value="PEROXIDASE-RELATED"/>
    <property type="match status" value="1"/>
</dbReference>
<evidence type="ECO:0008006" key="4">
    <source>
        <dbReference type="Google" id="ProtNLM"/>
    </source>
</evidence>
<dbReference type="RefSeq" id="WP_095998405.1">
    <property type="nucleotide sequence ID" value="NZ_NSLI01000003.1"/>
</dbReference>
<dbReference type="AlphaFoldDB" id="A0A2A2SG32"/>
<dbReference type="CDD" id="cd03398">
    <property type="entry name" value="PAP2_haloperoxidase"/>
    <property type="match status" value="1"/>
</dbReference>
<dbReference type="SUPFAM" id="SSF48317">
    <property type="entry name" value="Acid phosphatase/Vanadium-dependent haloperoxidase"/>
    <property type="match status" value="1"/>
</dbReference>
<proteinExistence type="predicted"/>
<dbReference type="OrthoDB" id="103227at2"/>
<gene>
    <name evidence="2" type="ORF">CKY28_11335</name>
</gene>
<accession>A0A2A2SG32</accession>
<evidence type="ECO:0000313" key="2">
    <source>
        <dbReference type="EMBL" id="PAX08163.1"/>
    </source>
</evidence>
<comment type="caution">
    <text evidence="2">The sequence shown here is derived from an EMBL/GenBank/DDBJ whole genome shotgun (WGS) entry which is preliminary data.</text>
</comment>
<feature type="chain" id="PRO_5012878248" description="PA-phosphatase" evidence="1">
    <location>
        <begin position="20"/>
        <end position="412"/>
    </location>
</feature>
<evidence type="ECO:0000256" key="1">
    <source>
        <dbReference type="SAM" id="SignalP"/>
    </source>
</evidence>
<name>A0A2A2SG32_9SPHN</name>
<dbReference type="InterPro" id="IPR036938">
    <property type="entry name" value="PAP2/HPO_sf"/>
</dbReference>